<dbReference type="GO" id="GO:0005737">
    <property type="term" value="C:cytoplasm"/>
    <property type="evidence" value="ECO:0007669"/>
    <property type="project" value="TreeGrafter"/>
</dbReference>
<evidence type="ECO:0000259" key="6">
    <source>
        <dbReference type="PROSITE" id="PS51471"/>
    </source>
</evidence>
<dbReference type="Gene3D" id="2.60.120.590">
    <property type="entry name" value="Alpha-ketoglutarate-dependent dioxygenase AlkB-like"/>
    <property type="match status" value="1"/>
</dbReference>
<feature type="binding site" evidence="5">
    <location>
        <position position="139"/>
    </location>
    <ligand>
        <name>Fe cation</name>
        <dbReference type="ChEBI" id="CHEBI:24875"/>
        <note>catalytic</note>
    </ligand>
</feature>
<dbReference type="SUPFAM" id="SSF51197">
    <property type="entry name" value="Clavaminate synthase-like"/>
    <property type="match status" value="1"/>
</dbReference>
<dbReference type="EC" id="1.14.11.33" evidence="7"/>
<accession>A0AAW4Y1Z5</accession>
<evidence type="ECO:0000256" key="4">
    <source>
        <dbReference type="ARBA" id="ARBA00023004"/>
    </source>
</evidence>
<dbReference type="PANTHER" id="PTHR16557:SF2">
    <property type="entry name" value="NUCLEIC ACID DIOXYGENASE ALKBH1"/>
    <property type="match status" value="1"/>
</dbReference>
<dbReference type="Pfam" id="PF13532">
    <property type="entry name" value="2OG-FeII_Oxy_2"/>
    <property type="match status" value="1"/>
</dbReference>
<organism evidence="7 8">
    <name type="scientific">Comamonas koreensis</name>
    <dbReference type="NCBI Taxonomy" id="160825"/>
    <lineage>
        <taxon>Bacteria</taxon>
        <taxon>Pseudomonadati</taxon>
        <taxon>Pseudomonadota</taxon>
        <taxon>Betaproteobacteria</taxon>
        <taxon>Burkholderiales</taxon>
        <taxon>Comamonadaceae</taxon>
        <taxon>Comamonas</taxon>
    </lineage>
</organism>
<dbReference type="InterPro" id="IPR027450">
    <property type="entry name" value="AlkB-like"/>
</dbReference>
<evidence type="ECO:0000313" key="8">
    <source>
        <dbReference type="Proteomes" id="UP001199260"/>
    </source>
</evidence>
<evidence type="ECO:0000256" key="3">
    <source>
        <dbReference type="ARBA" id="ARBA00023002"/>
    </source>
</evidence>
<evidence type="ECO:0000256" key="5">
    <source>
        <dbReference type="PIRSR" id="PIRSR604574-2"/>
    </source>
</evidence>
<keyword evidence="1 5" id="KW-0479">Metal-binding</keyword>
<dbReference type="Proteomes" id="UP001199260">
    <property type="component" value="Unassembled WGS sequence"/>
</dbReference>
<evidence type="ECO:0000256" key="1">
    <source>
        <dbReference type="ARBA" id="ARBA00022723"/>
    </source>
</evidence>
<dbReference type="GO" id="GO:0035516">
    <property type="term" value="F:broad specificity oxidative DNA demethylase activity"/>
    <property type="evidence" value="ECO:0007669"/>
    <property type="project" value="UniProtKB-EC"/>
</dbReference>
<name>A0AAW4Y1Z5_9BURK</name>
<proteinExistence type="predicted"/>
<feature type="binding site" evidence="5">
    <location>
        <position position="137"/>
    </location>
    <ligand>
        <name>Fe cation</name>
        <dbReference type="ChEBI" id="CHEBI:24875"/>
        <note>catalytic</note>
    </ligand>
</feature>
<sequence>MQDLFSPTADEGKPPWERIAIGRQACVLRGFALRWENDLLRQVQELVQRAPFRHLRTPGGRQMQVAMTNCGDFGWYSDQRGYRYTATDPLSSQPWPPMPPAFAALAAQAAEAADLPPFAPNACLINRYSVGTRLTLHQDEGDARHPIVSVSLGLPAIFLWGGDQRADATQKLPLQHGDVVVWGGVDRMRYHGVMPVKEGASPVAHPLLDGQRINLTFRHAS</sequence>
<dbReference type="PANTHER" id="PTHR16557">
    <property type="entry name" value="ALKYLATED DNA REPAIR PROTEIN ALKB-RELATED"/>
    <property type="match status" value="1"/>
</dbReference>
<dbReference type="GO" id="GO:0035513">
    <property type="term" value="P:oxidative RNA demethylation"/>
    <property type="evidence" value="ECO:0007669"/>
    <property type="project" value="TreeGrafter"/>
</dbReference>
<comment type="caution">
    <text evidence="7">The sequence shown here is derived from an EMBL/GenBank/DDBJ whole genome shotgun (WGS) entry which is preliminary data.</text>
</comment>
<dbReference type="AlphaFoldDB" id="A0AAW4Y1Z5"/>
<dbReference type="EMBL" id="JAJNCT010000028">
    <property type="protein sequence ID" value="MCD2167328.1"/>
    <property type="molecule type" value="Genomic_DNA"/>
</dbReference>
<keyword evidence="8" id="KW-1185">Reference proteome</keyword>
<keyword evidence="2" id="KW-0223">Dioxygenase</keyword>
<dbReference type="GO" id="GO:0035515">
    <property type="term" value="F:oxidative RNA demethylase activity"/>
    <property type="evidence" value="ECO:0007669"/>
    <property type="project" value="TreeGrafter"/>
</dbReference>
<evidence type="ECO:0000256" key="2">
    <source>
        <dbReference type="ARBA" id="ARBA00022964"/>
    </source>
</evidence>
<feature type="binding site" evidence="5">
    <location>
        <position position="191"/>
    </location>
    <ligand>
        <name>Fe cation</name>
        <dbReference type="ChEBI" id="CHEBI:24875"/>
        <note>catalytic</note>
    </ligand>
</feature>
<keyword evidence="4 5" id="KW-0408">Iron</keyword>
<comment type="cofactor">
    <cofactor evidence="5">
        <name>Fe(2+)</name>
        <dbReference type="ChEBI" id="CHEBI:29033"/>
    </cofactor>
    <text evidence="5">Binds 1 Fe(2+) ion per subunit.</text>
</comment>
<dbReference type="GO" id="GO:0008198">
    <property type="term" value="F:ferrous iron binding"/>
    <property type="evidence" value="ECO:0007669"/>
    <property type="project" value="TreeGrafter"/>
</dbReference>
<dbReference type="PROSITE" id="PS51471">
    <property type="entry name" value="FE2OG_OXY"/>
    <property type="match status" value="1"/>
</dbReference>
<reference evidence="7 8" key="1">
    <citation type="submission" date="2021-11" db="EMBL/GenBank/DDBJ databases">
        <title>Genome sequence.</title>
        <authorList>
            <person name="Sun Q."/>
        </authorList>
    </citation>
    <scope>NUCLEOTIDE SEQUENCE [LARGE SCALE GENOMIC DNA]</scope>
    <source>
        <strain evidence="7 8">KCTC 12005</strain>
    </source>
</reference>
<gene>
    <name evidence="7" type="primary">alkB</name>
    <name evidence="7" type="ORF">LPW39_19590</name>
</gene>
<evidence type="ECO:0000313" key="7">
    <source>
        <dbReference type="EMBL" id="MCD2167328.1"/>
    </source>
</evidence>
<dbReference type="NCBIfam" id="NF011930">
    <property type="entry name" value="PRK15401.1"/>
    <property type="match status" value="1"/>
</dbReference>
<protein>
    <submittedName>
        <fullName evidence="7">DNA oxidative demethylase AlkB</fullName>
        <ecNumber evidence="7">1.14.11.33</ecNumber>
    </submittedName>
</protein>
<dbReference type="InterPro" id="IPR004574">
    <property type="entry name" value="Alkb"/>
</dbReference>
<feature type="domain" description="Fe2OG dioxygenase" evidence="6">
    <location>
        <begin position="119"/>
        <end position="221"/>
    </location>
</feature>
<dbReference type="InterPro" id="IPR005123">
    <property type="entry name" value="Oxoglu/Fe-dep_dioxygenase_dom"/>
</dbReference>
<dbReference type="InterPro" id="IPR037151">
    <property type="entry name" value="AlkB-like_sf"/>
</dbReference>
<keyword evidence="3 7" id="KW-0560">Oxidoreductase</keyword>
<dbReference type="RefSeq" id="WP_230778949.1">
    <property type="nucleotide sequence ID" value="NZ_JAJNCT010000028.1"/>
</dbReference>